<organism evidence="11 12">
    <name type="scientific">Salipiger aestuarii</name>
    <dbReference type="NCBI Taxonomy" id="568098"/>
    <lineage>
        <taxon>Bacteria</taxon>
        <taxon>Pseudomonadati</taxon>
        <taxon>Pseudomonadota</taxon>
        <taxon>Alphaproteobacteria</taxon>
        <taxon>Rhodobacterales</taxon>
        <taxon>Roseobacteraceae</taxon>
        <taxon>Salipiger</taxon>
    </lineage>
</organism>
<name>A0A327XNE7_9RHOB</name>
<dbReference type="Proteomes" id="UP000249165">
    <property type="component" value="Unassembled WGS sequence"/>
</dbReference>
<dbReference type="GO" id="GO:0006865">
    <property type="term" value="P:amino acid transport"/>
    <property type="evidence" value="ECO:0007669"/>
    <property type="project" value="UniProtKB-KW"/>
</dbReference>
<keyword evidence="3 9" id="KW-0813">Transport</keyword>
<protein>
    <submittedName>
        <fullName evidence="11">General L-amino acid transport system permease protein</fullName>
    </submittedName>
</protein>
<feature type="transmembrane region" description="Helical" evidence="9">
    <location>
        <begin position="353"/>
        <end position="374"/>
    </location>
</feature>
<sequence>MLRTLWYSDRLRSLVAQVALLGGLVGLLFWLGNNTASNLAERGIRTGLDFLSRPARFPISESVIRYDPSDSFLWAFAVGIGNTLWLSFLTIVLATLGGLLLALARLSGHPLLTRLGRSYVTLFRNIPLIVQLLFFYGIATSVFPAPRDALNPVPGVFLSLRGVYAPALEIAPGGGLFLVLCGLSLVGVALALRSRHLRGRHMPRALRLVLGVAGWAGFCVALWAAMERPIGLDLPELTGLNFRGGTYLSPEFAAVLIGLVLYTSAFTGEIIRGGIEAIARGQWEAGRALGLSERHIMFRIILPQALRVIVPPMTSQYLSTVKNTTLAVAVGYPELGLIVNTVTNQTGQALESILIMLAVFLTISLSVSALMNLYNARIALVER</sequence>
<feature type="transmembrane region" description="Helical" evidence="9">
    <location>
        <begin position="204"/>
        <end position="226"/>
    </location>
</feature>
<gene>
    <name evidence="11" type="ORF">ATI53_10548</name>
</gene>
<evidence type="ECO:0000256" key="9">
    <source>
        <dbReference type="RuleBase" id="RU363032"/>
    </source>
</evidence>
<feature type="transmembrane region" description="Helical" evidence="9">
    <location>
        <begin position="163"/>
        <end position="192"/>
    </location>
</feature>
<dbReference type="InterPro" id="IPR010065">
    <property type="entry name" value="AA_ABC_transptr_permease_3TM"/>
</dbReference>
<reference evidence="11 12" key="1">
    <citation type="submission" date="2018-06" db="EMBL/GenBank/DDBJ databases">
        <title>Genomic Encyclopedia of Archaeal and Bacterial Type Strains, Phase II (KMG-II): from individual species to whole genera.</title>
        <authorList>
            <person name="Goeker M."/>
        </authorList>
    </citation>
    <scope>NUCLEOTIDE SEQUENCE [LARGE SCALE GENOMIC DNA]</scope>
    <source>
        <strain evidence="11 12">DSM 22011</strain>
    </source>
</reference>
<feature type="transmembrane region" description="Helical" evidence="9">
    <location>
        <begin position="12"/>
        <end position="32"/>
    </location>
</feature>
<dbReference type="PANTHER" id="PTHR30614:SF37">
    <property type="entry name" value="AMINO-ACID ABC TRANSPORTER PERMEASE PROTEIN YHDX-RELATED"/>
    <property type="match status" value="1"/>
</dbReference>
<dbReference type="PANTHER" id="PTHR30614">
    <property type="entry name" value="MEMBRANE COMPONENT OF AMINO ACID ABC TRANSPORTER"/>
    <property type="match status" value="1"/>
</dbReference>
<dbReference type="InterPro" id="IPR035906">
    <property type="entry name" value="MetI-like_sf"/>
</dbReference>
<evidence type="ECO:0000256" key="3">
    <source>
        <dbReference type="ARBA" id="ARBA00022448"/>
    </source>
</evidence>
<evidence type="ECO:0000256" key="7">
    <source>
        <dbReference type="ARBA" id="ARBA00022989"/>
    </source>
</evidence>
<comment type="subcellular location">
    <subcellularLocation>
        <location evidence="1">Cell inner membrane</location>
        <topology evidence="1">Multi-pass membrane protein</topology>
    </subcellularLocation>
    <subcellularLocation>
        <location evidence="9">Cell membrane</location>
        <topology evidence="9">Multi-pass membrane protein</topology>
    </subcellularLocation>
</comment>
<feature type="transmembrane region" description="Helical" evidence="9">
    <location>
        <begin position="72"/>
        <end position="101"/>
    </location>
</feature>
<evidence type="ECO:0000256" key="1">
    <source>
        <dbReference type="ARBA" id="ARBA00004429"/>
    </source>
</evidence>
<evidence type="ECO:0000256" key="4">
    <source>
        <dbReference type="ARBA" id="ARBA00022475"/>
    </source>
</evidence>
<dbReference type="PROSITE" id="PS50928">
    <property type="entry name" value="ABC_TM1"/>
    <property type="match status" value="1"/>
</dbReference>
<dbReference type="Pfam" id="PF00528">
    <property type="entry name" value="BPD_transp_1"/>
    <property type="match status" value="1"/>
</dbReference>
<dbReference type="Gene3D" id="1.10.3720.10">
    <property type="entry name" value="MetI-like"/>
    <property type="match status" value="2"/>
</dbReference>
<comment type="similarity">
    <text evidence="2">Belongs to the binding-protein-dependent transport system permease family. HisMQ subfamily.</text>
</comment>
<evidence type="ECO:0000259" key="10">
    <source>
        <dbReference type="PROSITE" id="PS50928"/>
    </source>
</evidence>
<evidence type="ECO:0000256" key="2">
    <source>
        <dbReference type="ARBA" id="ARBA00010072"/>
    </source>
</evidence>
<dbReference type="NCBIfam" id="TIGR01726">
    <property type="entry name" value="HEQRo_perm_3TM"/>
    <property type="match status" value="1"/>
</dbReference>
<keyword evidence="12" id="KW-1185">Reference proteome</keyword>
<feature type="domain" description="ABC transmembrane type-1" evidence="10">
    <location>
        <begin position="80"/>
        <end position="371"/>
    </location>
</feature>
<evidence type="ECO:0000256" key="8">
    <source>
        <dbReference type="ARBA" id="ARBA00023136"/>
    </source>
</evidence>
<feature type="transmembrane region" description="Helical" evidence="9">
    <location>
        <begin position="252"/>
        <end position="275"/>
    </location>
</feature>
<evidence type="ECO:0000256" key="6">
    <source>
        <dbReference type="ARBA" id="ARBA00022970"/>
    </source>
</evidence>
<evidence type="ECO:0000313" key="12">
    <source>
        <dbReference type="Proteomes" id="UP000249165"/>
    </source>
</evidence>
<dbReference type="EMBL" id="QLMG01000054">
    <property type="protein sequence ID" value="RAK10638.1"/>
    <property type="molecule type" value="Genomic_DNA"/>
</dbReference>
<proteinExistence type="inferred from homology"/>
<keyword evidence="4" id="KW-1003">Cell membrane</keyword>
<keyword evidence="8 9" id="KW-0472">Membrane</keyword>
<keyword evidence="6" id="KW-0029">Amino-acid transport</keyword>
<dbReference type="InterPro" id="IPR000515">
    <property type="entry name" value="MetI-like"/>
</dbReference>
<dbReference type="AlphaFoldDB" id="A0A327XNE7"/>
<dbReference type="OrthoDB" id="9808531at2"/>
<dbReference type="GO" id="GO:0022857">
    <property type="term" value="F:transmembrane transporter activity"/>
    <property type="evidence" value="ECO:0007669"/>
    <property type="project" value="InterPro"/>
</dbReference>
<dbReference type="RefSeq" id="WP_009502375.1">
    <property type="nucleotide sequence ID" value="NZ_LIGK01000029.1"/>
</dbReference>
<comment type="caution">
    <text evidence="11">The sequence shown here is derived from an EMBL/GenBank/DDBJ whole genome shotgun (WGS) entry which is preliminary data.</text>
</comment>
<dbReference type="InterPro" id="IPR043429">
    <property type="entry name" value="ArtM/GltK/GlnP/TcyL/YhdX-like"/>
</dbReference>
<evidence type="ECO:0000256" key="5">
    <source>
        <dbReference type="ARBA" id="ARBA00022692"/>
    </source>
</evidence>
<dbReference type="GO" id="GO:0043190">
    <property type="term" value="C:ATP-binding cassette (ABC) transporter complex"/>
    <property type="evidence" value="ECO:0007669"/>
    <property type="project" value="InterPro"/>
</dbReference>
<dbReference type="CDD" id="cd06261">
    <property type="entry name" value="TM_PBP2"/>
    <property type="match status" value="1"/>
</dbReference>
<accession>A0A327XNE7</accession>
<keyword evidence="5 9" id="KW-0812">Transmembrane</keyword>
<keyword evidence="7 9" id="KW-1133">Transmembrane helix</keyword>
<dbReference type="SUPFAM" id="SSF161098">
    <property type="entry name" value="MetI-like"/>
    <property type="match status" value="1"/>
</dbReference>
<evidence type="ECO:0000313" key="11">
    <source>
        <dbReference type="EMBL" id="RAK10638.1"/>
    </source>
</evidence>
<feature type="transmembrane region" description="Helical" evidence="9">
    <location>
        <begin position="122"/>
        <end position="143"/>
    </location>
</feature>